<dbReference type="InterPro" id="IPR056798">
    <property type="entry name" value="ADH_Fe_C"/>
</dbReference>
<dbReference type="AlphaFoldDB" id="W7TJ01"/>
<dbReference type="Proteomes" id="UP000019335">
    <property type="component" value="Chromosome 7"/>
</dbReference>
<dbReference type="PANTHER" id="PTHR11496">
    <property type="entry name" value="ALCOHOL DEHYDROGENASE"/>
    <property type="match status" value="1"/>
</dbReference>
<dbReference type="InterPro" id="IPR001670">
    <property type="entry name" value="ADH_Fe/GldA"/>
</dbReference>
<keyword evidence="7" id="KW-1185">Reference proteome</keyword>
<accession>W7TJ01</accession>
<dbReference type="GO" id="GO:0004022">
    <property type="term" value="F:alcohol dehydrogenase (NAD+) activity"/>
    <property type="evidence" value="ECO:0007669"/>
    <property type="project" value="TreeGrafter"/>
</dbReference>
<evidence type="ECO:0000259" key="4">
    <source>
        <dbReference type="Pfam" id="PF00465"/>
    </source>
</evidence>
<evidence type="ECO:0000259" key="5">
    <source>
        <dbReference type="Pfam" id="PF25137"/>
    </source>
</evidence>
<feature type="signal peptide" evidence="3">
    <location>
        <begin position="1"/>
        <end position="21"/>
    </location>
</feature>
<dbReference type="EMBL" id="AZIL01000527">
    <property type="protein sequence ID" value="EWM27010.1"/>
    <property type="molecule type" value="Genomic_DNA"/>
</dbReference>
<dbReference type="Pfam" id="PF25137">
    <property type="entry name" value="ADH_Fe_C"/>
    <property type="match status" value="1"/>
</dbReference>
<dbReference type="Gene3D" id="1.20.1090.10">
    <property type="entry name" value="Dehydroquinate synthase-like - alpha domain"/>
    <property type="match status" value="1"/>
</dbReference>
<dbReference type="OrthoDB" id="3360544at2759"/>
<proteinExistence type="predicted"/>
<gene>
    <name evidence="6" type="ORF">Naga_100079g15</name>
</gene>
<feature type="compositionally biased region" description="Basic and acidic residues" evidence="2">
    <location>
        <begin position="465"/>
        <end position="490"/>
    </location>
</feature>
<dbReference type="PANTHER" id="PTHR11496:SF103">
    <property type="entry name" value="DEHYDROGENASE, PUTATIVE-RELATED"/>
    <property type="match status" value="1"/>
</dbReference>
<comment type="caution">
    <text evidence="6">The sequence shown here is derived from an EMBL/GenBank/DDBJ whole genome shotgun (WGS) entry which is preliminary data.</text>
</comment>
<dbReference type="GO" id="GO:0017000">
    <property type="term" value="P:antibiotic biosynthetic process"/>
    <property type="evidence" value="ECO:0007669"/>
    <property type="project" value="InterPro"/>
</dbReference>
<evidence type="ECO:0000256" key="3">
    <source>
        <dbReference type="SAM" id="SignalP"/>
    </source>
</evidence>
<evidence type="ECO:0000256" key="2">
    <source>
        <dbReference type="SAM" id="MobiDB-lite"/>
    </source>
</evidence>
<feature type="domain" description="Fe-containing alcohol dehydrogenase-like C-terminal" evidence="5">
    <location>
        <begin position="253"/>
        <end position="422"/>
    </location>
</feature>
<evidence type="ECO:0000313" key="7">
    <source>
        <dbReference type="Proteomes" id="UP000019335"/>
    </source>
</evidence>
<dbReference type="InterPro" id="IPR035873">
    <property type="entry name" value="PhpC"/>
</dbReference>
<feature type="chain" id="PRO_5004903613" evidence="3">
    <location>
        <begin position="22"/>
        <end position="509"/>
    </location>
</feature>
<sequence length="509" mass="56961">MRKMQWNFNMGIFFLFYLCASKFQKILHVKGSILPGRSTRVHYCFPATLGNMRLSSAGVKRFYNPVRLNFTEWGNWETSILEAVGNRKALLMTYPQAEASGGLFSNLRAVLGDDKMLWVACPELPDVNEHRGMHRRVRNFVRDRDNIVIVAVGGGSVIDLAKVMSLARSQVDFEDIFTERIAAGKHIDRLSHVPVVAVPTTAGTGSEVTPWAAVWDTQSKKKWSVQGRSLWPERAILDPSLSASCPREVTRNSALDALSHSFEAIWNVNHNPVSDVLAVAAAKGVLRHLPTVIAQDPRDGGDDEKALLLARTGLSVASLRAGLAFSNTETALAHAISYRITIEQGVKHGAACSFSLPRVLRLALEQADPTRDALFQEIFSDFMTADKLAGRRPREPYEYLEHFLNEDAGVSTALEDYGISGEVEFQERIRQALWHRPGIDQTVLTVPPRNEGWMDGSSRGGSTLYREETTRRRERKASMVKEEEGEEGGRGKRLYNWKGLRQEWRISQG</sequence>
<dbReference type="Gene3D" id="3.40.50.1970">
    <property type="match status" value="1"/>
</dbReference>
<dbReference type="InterPro" id="IPR039697">
    <property type="entry name" value="Alcohol_dehydrogenase_Fe"/>
</dbReference>
<dbReference type="Pfam" id="PF00465">
    <property type="entry name" value="Fe-ADH"/>
    <property type="match status" value="1"/>
</dbReference>
<evidence type="ECO:0000313" key="6">
    <source>
        <dbReference type="EMBL" id="EWM27010.1"/>
    </source>
</evidence>
<name>W7TJ01_9STRA</name>
<dbReference type="CDD" id="cd08182">
    <property type="entry name" value="HEPD"/>
    <property type="match status" value="1"/>
</dbReference>
<organism evidence="6 7">
    <name type="scientific">Nannochloropsis gaditana</name>
    <dbReference type="NCBI Taxonomy" id="72520"/>
    <lineage>
        <taxon>Eukaryota</taxon>
        <taxon>Sar</taxon>
        <taxon>Stramenopiles</taxon>
        <taxon>Ochrophyta</taxon>
        <taxon>Eustigmatophyceae</taxon>
        <taxon>Eustigmatales</taxon>
        <taxon>Monodopsidaceae</taxon>
        <taxon>Nannochloropsis</taxon>
    </lineage>
</organism>
<keyword evidence="3" id="KW-0732">Signal</keyword>
<reference evidence="6 7" key="1">
    <citation type="journal article" date="2014" name="Mol. Plant">
        <title>Chromosome Scale Genome Assembly and Transcriptome Profiling of Nannochloropsis gaditana in Nitrogen Depletion.</title>
        <authorList>
            <person name="Corteggiani Carpinelli E."/>
            <person name="Telatin A."/>
            <person name="Vitulo N."/>
            <person name="Forcato C."/>
            <person name="D'Angelo M."/>
            <person name="Schiavon R."/>
            <person name="Vezzi A."/>
            <person name="Giacometti G.M."/>
            <person name="Morosinotto T."/>
            <person name="Valle G."/>
        </authorList>
    </citation>
    <scope>NUCLEOTIDE SEQUENCE [LARGE SCALE GENOMIC DNA]</scope>
    <source>
        <strain evidence="6 7">B-31</strain>
    </source>
</reference>
<protein>
    <submittedName>
        <fullName evidence="6">Iron-containing alcohol dehydrogenase</fullName>
    </submittedName>
</protein>
<feature type="region of interest" description="Disordered" evidence="2">
    <location>
        <begin position="448"/>
        <end position="492"/>
    </location>
</feature>
<feature type="domain" description="Alcohol dehydrogenase iron-type/glycerol dehydrogenase GldA" evidence="4">
    <location>
        <begin position="80"/>
        <end position="239"/>
    </location>
</feature>
<dbReference type="GO" id="GO:0046872">
    <property type="term" value="F:metal ion binding"/>
    <property type="evidence" value="ECO:0007669"/>
    <property type="project" value="InterPro"/>
</dbReference>
<evidence type="ECO:0000256" key="1">
    <source>
        <dbReference type="ARBA" id="ARBA00023002"/>
    </source>
</evidence>
<keyword evidence="1" id="KW-0560">Oxidoreductase</keyword>
<dbReference type="SUPFAM" id="SSF56796">
    <property type="entry name" value="Dehydroquinate synthase-like"/>
    <property type="match status" value="1"/>
</dbReference>